<feature type="chain" id="PRO_5030897455" evidence="3">
    <location>
        <begin position="26"/>
        <end position="302"/>
    </location>
</feature>
<dbReference type="GO" id="GO:0009279">
    <property type="term" value="C:cell outer membrane"/>
    <property type="evidence" value="ECO:0007669"/>
    <property type="project" value="TreeGrafter"/>
</dbReference>
<dbReference type="GO" id="GO:0004222">
    <property type="term" value="F:metalloendopeptidase activity"/>
    <property type="evidence" value="ECO:0007669"/>
    <property type="project" value="TreeGrafter"/>
</dbReference>
<dbReference type="PANTHER" id="PTHR21666:SF263">
    <property type="entry name" value="MUREIN HYDROLASE ACTIVATOR NLPD"/>
    <property type="match status" value="1"/>
</dbReference>
<dbReference type="AlphaFoldDB" id="A0A7W8D704"/>
<evidence type="ECO:0000256" key="3">
    <source>
        <dbReference type="SAM" id="SignalP"/>
    </source>
</evidence>
<evidence type="ECO:0000313" key="5">
    <source>
        <dbReference type="EMBL" id="MBB5209083.1"/>
    </source>
</evidence>
<feature type="domain" description="LysM" evidence="4">
    <location>
        <begin position="57"/>
        <end position="101"/>
    </location>
</feature>
<dbReference type="Gene3D" id="3.10.350.10">
    <property type="entry name" value="LysM domain"/>
    <property type="match status" value="1"/>
</dbReference>
<evidence type="ECO:0000256" key="2">
    <source>
        <dbReference type="SAM" id="MobiDB-lite"/>
    </source>
</evidence>
<dbReference type="PROSITE" id="PS51257">
    <property type="entry name" value="PROKAR_LIPOPROTEIN"/>
    <property type="match status" value="1"/>
</dbReference>
<dbReference type="InterPro" id="IPR016047">
    <property type="entry name" value="M23ase_b-sheet_dom"/>
</dbReference>
<feature type="compositionally biased region" description="Low complexity" evidence="2">
    <location>
        <begin position="141"/>
        <end position="158"/>
    </location>
</feature>
<name>A0A7W8D704_9GAMM</name>
<dbReference type="Pfam" id="PF01476">
    <property type="entry name" value="LysM"/>
    <property type="match status" value="1"/>
</dbReference>
<dbReference type="CDD" id="cd12797">
    <property type="entry name" value="M23_peptidase"/>
    <property type="match status" value="1"/>
</dbReference>
<evidence type="ECO:0000313" key="6">
    <source>
        <dbReference type="Proteomes" id="UP000521199"/>
    </source>
</evidence>
<accession>A0A7W8D704</accession>
<keyword evidence="5" id="KW-0449">Lipoprotein</keyword>
<dbReference type="PANTHER" id="PTHR21666">
    <property type="entry name" value="PEPTIDASE-RELATED"/>
    <property type="match status" value="1"/>
</dbReference>
<feature type="compositionally biased region" description="Low complexity" evidence="2">
    <location>
        <begin position="105"/>
        <end position="119"/>
    </location>
</feature>
<dbReference type="Proteomes" id="UP000521199">
    <property type="component" value="Unassembled WGS sequence"/>
</dbReference>
<proteinExistence type="inferred from homology"/>
<evidence type="ECO:0000259" key="4">
    <source>
        <dbReference type="PROSITE" id="PS51782"/>
    </source>
</evidence>
<dbReference type="InterPro" id="IPR011055">
    <property type="entry name" value="Dup_hybrid_motif"/>
</dbReference>
<dbReference type="InterPro" id="IPR050570">
    <property type="entry name" value="Cell_wall_metabolism_enzyme"/>
</dbReference>
<dbReference type="InterPro" id="IPR018392">
    <property type="entry name" value="LysM"/>
</dbReference>
<comment type="similarity">
    <text evidence="1">Belongs to the E.coli NlpD/Haemophilus LppB family.</text>
</comment>
<dbReference type="InterPro" id="IPR036779">
    <property type="entry name" value="LysM_dom_sf"/>
</dbReference>
<keyword evidence="3" id="KW-0732">Signal</keyword>
<dbReference type="PROSITE" id="PS51782">
    <property type="entry name" value="LYSM"/>
    <property type="match status" value="1"/>
</dbReference>
<dbReference type="Gene3D" id="2.70.70.10">
    <property type="entry name" value="Glucose Permease (Domain IIA)"/>
    <property type="match status" value="1"/>
</dbReference>
<dbReference type="RefSeq" id="WP_183961608.1">
    <property type="nucleotide sequence ID" value="NZ_JACHHP010000004.1"/>
</dbReference>
<gene>
    <name evidence="5" type="ORF">HNQ52_002633</name>
</gene>
<feature type="signal peptide" evidence="3">
    <location>
        <begin position="1"/>
        <end position="25"/>
    </location>
</feature>
<dbReference type="GO" id="GO:0032153">
    <property type="term" value="C:cell division site"/>
    <property type="evidence" value="ECO:0007669"/>
    <property type="project" value="TreeGrafter"/>
</dbReference>
<comment type="caution">
    <text evidence="5">The sequence shown here is derived from an EMBL/GenBank/DDBJ whole genome shotgun (WGS) entry which is preliminary data.</text>
</comment>
<dbReference type="SUPFAM" id="SSF51261">
    <property type="entry name" value="Duplicated hybrid motif"/>
    <property type="match status" value="1"/>
</dbReference>
<reference evidence="5 6" key="1">
    <citation type="submission" date="2020-08" db="EMBL/GenBank/DDBJ databases">
        <title>Genomic Encyclopedia of Type Strains, Phase IV (KMG-IV): sequencing the most valuable type-strain genomes for metagenomic binning, comparative biology and taxonomic classification.</title>
        <authorList>
            <person name="Goeker M."/>
        </authorList>
    </citation>
    <scope>NUCLEOTIDE SEQUENCE [LARGE SCALE GENOMIC DNA]</scope>
    <source>
        <strain evidence="5 6">DSM 24163</strain>
    </source>
</reference>
<sequence length="302" mass="31322">MTRADLHQPRTWALAALACVCMVLAACSARPRAVVVDRSVDRNVPSSSAPRSQPARGDYTVRRGDTLYGIAFRHGLDFRDLARRNGIASPYTIYPGQRLRLSGSAVAAAPGPAPTTTAPRPAPPRPTAPGSAAPVRPPAATPATGTPVASTPPSAAAPATPPPAPVTTPVAGGPSRSVQGLSWRWPASGQIVGKYVAGDPTRQGLNIAGSAGQAVNAAADGEVVYSGSGLIGYGELVIIKHSDTFLSAYGHNRKRLVAEGQRVKAGQQIAEMGRSGAARDMLHFEIRKNGKPVDPMPFLPAR</sequence>
<dbReference type="Pfam" id="PF01551">
    <property type="entry name" value="Peptidase_M23"/>
    <property type="match status" value="1"/>
</dbReference>
<dbReference type="SMART" id="SM00257">
    <property type="entry name" value="LysM"/>
    <property type="match status" value="1"/>
</dbReference>
<protein>
    <submittedName>
        <fullName evidence="5">Lipoprotein NlpD</fullName>
    </submittedName>
</protein>
<evidence type="ECO:0000256" key="1">
    <source>
        <dbReference type="ARBA" id="ARBA00038420"/>
    </source>
</evidence>
<organism evidence="5 6">
    <name type="scientific">Chiayiivirga flava</name>
    <dbReference type="NCBI Taxonomy" id="659595"/>
    <lineage>
        <taxon>Bacteria</taxon>
        <taxon>Pseudomonadati</taxon>
        <taxon>Pseudomonadota</taxon>
        <taxon>Gammaproteobacteria</taxon>
        <taxon>Lysobacterales</taxon>
        <taxon>Lysobacteraceae</taxon>
        <taxon>Chiayiivirga</taxon>
    </lineage>
</organism>
<dbReference type="EMBL" id="JACHHP010000004">
    <property type="protein sequence ID" value="MBB5209083.1"/>
    <property type="molecule type" value="Genomic_DNA"/>
</dbReference>
<dbReference type="CDD" id="cd00118">
    <property type="entry name" value="LysM"/>
    <property type="match status" value="1"/>
</dbReference>
<feature type="region of interest" description="Disordered" evidence="2">
    <location>
        <begin position="105"/>
        <end position="182"/>
    </location>
</feature>
<keyword evidence="6" id="KW-1185">Reference proteome</keyword>